<dbReference type="EMBL" id="BAAAUV010000005">
    <property type="protein sequence ID" value="GAA3208929.1"/>
    <property type="molecule type" value="Genomic_DNA"/>
</dbReference>
<accession>A0ABP6Q7X5</accession>
<evidence type="ECO:0000313" key="3">
    <source>
        <dbReference type="Proteomes" id="UP001501237"/>
    </source>
</evidence>
<dbReference type="Proteomes" id="UP001501237">
    <property type="component" value="Unassembled WGS sequence"/>
</dbReference>
<evidence type="ECO:0000256" key="1">
    <source>
        <dbReference type="SAM" id="MobiDB-lite"/>
    </source>
</evidence>
<name>A0ABP6Q7X5_9ACTN</name>
<gene>
    <name evidence="2" type="ORF">GCM10010468_26120</name>
</gene>
<feature type="region of interest" description="Disordered" evidence="1">
    <location>
        <begin position="74"/>
        <end position="96"/>
    </location>
</feature>
<comment type="caution">
    <text evidence="2">The sequence shown here is derived from an EMBL/GenBank/DDBJ whole genome shotgun (WGS) entry which is preliminary data.</text>
</comment>
<sequence>METPPLERGGPPERAEKPARRGGKLKLKVKLMHGDSRGSTPLPATRGGVAQAVEAAVQSQILAPSSASPLIAGSREEGRKAQGCGFNSRQPLHMGL</sequence>
<protein>
    <submittedName>
        <fullName evidence="2">Uncharacterized protein</fullName>
    </submittedName>
</protein>
<evidence type="ECO:0000313" key="2">
    <source>
        <dbReference type="EMBL" id="GAA3208929.1"/>
    </source>
</evidence>
<feature type="compositionally biased region" description="Basic and acidic residues" evidence="1">
    <location>
        <begin position="10"/>
        <end position="19"/>
    </location>
</feature>
<proteinExistence type="predicted"/>
<organism evidence="2 3">
    <name type="scientific">Actinocorallia longicatena</name>
    <dbReference type="NCBI Taxonomy" id="111803"/>
    <lineage>
        <taxon>Bacteria</taxon>
        <taxon>Bacillati</taxon>
        <taxon>Actinomycetota</taxon>
        <taxon>Actinomycetes</taxon>
        <taxon>Streptosporangiales</taxon>
        <taxon>Thermomonosporaceae</taxon>
        <taxon>Actinocorallia</taxon>
    </lineage>
</organism>
<reference evidence="3" key="1">
    <citation type="journal article" date="2019" name="Int. J. Syst. Evol. Microbiol.">
        <title>The Global Catalogue of Microorganisms (GCM) 10K type strain sequencing project: providing services to taxonomists for standard genome sequencing and annotation.</title>
        <authorList>
            <consortium name="The Broad Institute Genomics Platform"/>
            <consortium name="The Broad Institute Genome Sequencing Center for Infectious Disease"/>
            <person name="Wu L."/>
            <person name="Ma J."/>
        </authorList>
    </citation>
    <scope>NUCLEOTIDE SEQUENCE [LARGE SCALE GENOMIC DNA]</scope>
    <source>
        <strain evidence="3">JCM 9377</strain>
    </source>
</reference>
<keyword evidence="3" id="KW-1185">Reference proteome</keyword>
<feature type="region of interest" description="Disordered" evidence="1">
    <location>
        <begin position="1"/>
        <end position="26"/>
    </location>
</feature>